<dbReference type="PANTHER" id="PTHR12353:SF1">
    <property type="entry name" value="DISKS LARGE-ASSOCIATED PROTEIN 5"/>
    <property type="match status" value="1"/>
</dbReference>
<dbReference type="GO" id="GO:0007052">
    <property type="term" value="P:mitotic spindle organization"/>
    <property type="evidence" value="ECO:0000318"/>
    <property type="project" value="GO_Central"/>
</dbReference>
<dbReference type="Ensembl" id="ENSACAT00000016302.4">
    <property type="protein sequence ID" value="ENSACAP00000015982.3"/>
    <property type="gene ID" value="ENSACAG00000016265.4"/>
</dbReference>
<feature type="compositionally biased region" description="Acidic residues" evidence="2">
    <location>
        <begin position="615"/>
        <end position="628"/>
    </location>
</feature>
<dbReference type="HOGENOM" id="CLU_018126_0_0_1"/>
<dbReference type="InParanoid" id="H9GN25"/>
<evidence type="ECO:0000313" key="4">
    <source>
        <dbReference type="Proteomes" id="UP000001646"/>
    </source>
</evidence>
<dbReference type="PANTHER" id="PTHR12353">
    <property type="entry name" value="DISKS LARGE-ASSOCIATED PROTEIN DAP SAP90/PSD-95-ASSOCIATED PROTEIN"/>
    <property type="match status" value="1"/>
</dbReference>
<feature type="region of interest" description="Disordered" evidence="2">
    <location>
        <begin position="583"/>
        <end position="655"/>
    </location>
</feature>
<dbReference type="GO" id="GO:0051382">
    <property type="term" value="P:kinetochore assembly"/>
    <property type="evidence" value="ECO:0000318"/>
    <property type="project" value="GO_Central"/>
</dbReference>
<evidence type="ECO:0000256" key="2">
    <source>
        <dbReference type="SAM" id="MobiDB-lite"/>
    </source>
</evidence>
<protein>
    <submittedName>
        <fullName evidence="3">DLG associated protein 5</fullName>
    </submittedName>
</protein>
<dbReference type="Proteomes" id="UP000001646">
    <property type="component" value="Unplaced"/>
</dbReference>
<reference evidence="3" key="1">
    <citation type="submission" date="2009-12" db="EMBL/GenBank/DDBJ databases">
        <title>The Genome Sequence of Anolis carolinensis (Green Anole Lizard).</title>
        <authorList>
            <consortium name="The Genome Sequencing Platform"/>
            <person name="Di Palma F."/>
            <person name="Alfoldi J."/>
            <person name="Heiman D."/>
            <person name="Young S."/>
            <person name="Grabherr M."/>
            <person name="Johnson J."/>
            <person name="Lander E.S."/>
            <person name="Lindblad-Toh K."/>
        </authorList>
    </citation>
    <scope>NUCLEOTIDE SEQUENCE [LARGE SCALE GENOMIC DNA]</scope>
    <source>
        <strain evidence="3">JBL SC #1</strain>
    </source>
</reference>
<feature type="region of interest" description="Disordered" evidence="2">
    <location>
        <begin position="51"/>
        <end position="80"/>
    </location>
</feature>
<dbReference type="AlphaFoldDB" id="H9GN25"/>
<keyword evidence="4" id="KW-1185">Reference proteome</keyword>
<dbReference type="GO" id="GO:0005737">
    <property type="term" value="C:cytoplasm"/>
    <property type="evidence" value="ECO:0000318"/>
    <property type="project" value="GO_Central"/>
</dbReference>
<sequence length="718" mass="79093">MLCNQNMKGLSIPTFHPFSFSEVPAVISTVSNGRITRAAAAAAVAKTKIPQVKRPTATTGNSAQKKETNKGKQQRGVKKEEAVVLHKMEEIAVMDPVKKEESPLLVEETMQDEAFLENESFPASHIPASVPPKRTRSFAPQNFVFKPLEGLTTYKVKPMSPSKADGFLSPNLSWSPMKNISEVPKEDAKELGSNVCGLNQKFFATPEMTENITGEHQLMLELPAVETESVPEELMEIAPSLQLTDLFVSPVAEPAKEAQHDVPYFRNILQSETERLSAQCLEWDGTAETDIPEDAKDLIRTTIGQTRLLIAERFKQFEGLVDNCEFQRGEKETTCTDLDGFWDMVNFQVKDVNKKFENLRKLQGNGWQMAADVQAKKPCKKKAAPQRATKAGDGAAEKAAAQKRLAAIKAMMKSKMKQVEASVSQEAPVEGEKVVFDGGFFQVESPAKVLSGWTPKSAGRTPRPTKRTTPRSAMKDLLQSCAETCVLTHGTPATTKAITPLPDLDACTEPCGASLLGSISEQSDVQATEEPRVTTENMPEEEAIDTQLAICDKESSRDQNDVLVSVNLDETVEYPNVQKEVSEAAEEMEQSNESMNKQDIEETIEEPNVRKEVSEASEEMEQSDESVNEQDIFCSPKRDSQSENQLLQEETQQDSDSLLLGDLSCEIPCGNGTSDQQPELEDSLFFTPLRNKTEQLIGASACNDLMSFSPLAVPEKGK</sequence>
<feature type="region of interest" description="Disordered" evidence="2">
    <location>
        <begin position="377"/>
        <end position="396"/>
    </location>
</feature>
<dbReference type="Pfam" id="PF03359">
    <property type="entry name" value="GKAP"/>
    <property type="match status" value="1"/>
</dbReference>
<feature type="region of interest" description="Disordered" evidence="2">
    <location>
        <begin position="452"/>
        <end position="471"/>
    </location>
</feature>
<dbReference type="GO" id="GO:0031616">
    <property type="term" value="C:spindle pole centrosome"/>
    <property type="evidence" value="ECO:0000318"/>
    <property type="project" value="GO_Central"/>
</dbReference>
<evidence type="ECO:0000256" key="1">
    <source>
        <dbReference type="ARBA" id="ARBA00008839"/>
    </source>
</evidence>
<dbReference type="GeneTree" id="ENSGT00940000158652"/>
<reference evidence="3" key="2">
    <citation type="submission" date="2025-08" db="UniProtKB">
        <authorList>
            <consortium name="Ensembl"/>
        </authorList>
    </citation>
    <scope>IDENTIFICATION</scope>
</reference>
<evidence type="ECO:0000313" key="3">
    <source>
        <dbReference type="Ensembl" id="ENSACAP00000015982.3"/>
    </source>
</evidence>
<dbReference type="GO" id="GO:0008017">
    <property type="term" value="F:microtubule binding"/>
    <property type="evidence" value="ECO:0000318"/>
    <property type="project" value="GO_Central"/>
</dbReference>
<dbReference type="GO" id="GO:0023052">
    <property type="term" value="P:signaling"/>
    <property type="evidence" value="ECO:0007669"/>
    <property type="project" value="InterPro"/>
</dbReference>
<proteinExistence type="inferred from homology"/>
<dbReference type="STRING" id="28377.ENSACAP00000015982"/>
<dbReference type="GO" id="GO:0007346">
    <property type="term" value="P:regulation of mitotic cell cycle"/>
    <property type="evidence" value="ECO:0000318"/>
    <property type="project" value="GO_Central"/>
</dbReference>
<dbReference type="eggNOG" id="KOG3971">
    <property type="taxonomic scope" value="Eukaryota"/>
</dbReference>
<organism evidence="3 4">
    <name type="scientific">Anolis carolinensis</name>
    <name type="common">Green anole</name>
    <name type="synonym">American chameleon</name>
    <dbReference type="NCBI Taxonomy" id="28377"/>
    <lineage>
        <taxon>Eukaryota</taxon>
        <taxon>Metazoa</taxon>
        <taxon>Chordata</taxon>
        <taxon>Craniata</taxon>
        <taxon>Vertebrata</taxon>
        <taxon>Euteleostomi</taxon>
        <taxon>Lepidosauria</taxon>
        <taxon>Squamata</taxon>
        <taxon>Bifurcata</taxon>
        <taxon>Unidentata</taxon>
        <taxon>Episquamata</taxon>
        <taxon>Toxicofera</taxon>
        <taxon>Iguania</taxon>
        <taxon>Dactyloidae</taxon>
        <taxon>Anolis</taxon>
    </lineage>
</organism>
<accession>H9GN25</accession>
<dbReference type="GO" id="GO:0051642">
    <property type="term" value="P:centrosome localization"/>
    <property type="evidence" value="ECO:0000318"/>
    <property type="project" value="GO_Central"/>
</dbReference>
<dbReference type="GO" id="GO:0007059">
    <property type="term" value="P:chromosome segregation"/>
    <property type="evidence" value="ECO:0000318"/>
    <property type="project" value="GO_Central"/>
</dbReference>
<dbReference type="GO" id="GO:0005634">
    <property type="term" value="C:nucleus"/>
    <property type="evidence" value="ECO:0000318"/>
    <property type="project" value="GO_Central"/>
</dbReference>
<name>H9GN25_ANOCA</name>
<comment type="similarity">
    <text evidence="1">Belongs to the SAPAP family.</text>
</comment>
<dbReference type="InterPro" id="IPR005026">
    <property type="entry name" value="SAPAP"/>
</dbReference>
<reference evidence="3" key="3">
    <citation type="submission" date="2025-09" db="UniProtKB">
        <authorList>
            <consortium name="Ensembl"/>
        </authorList>
    </citation>
    <scope>IDENTIFICATION</scope>
</reference>
<dbReference type="Bgee" id="ENSACAG00000016265">
    <property type="expression patterns" value="Expressed in hindlimb bud and 9 other cell types or tissues"/>
</dbReference>